<proteinExistence type="predicted"/>
<dbReference type="EMBL" id="BMAQ01000005">
    <property type="protein sequence ID" value="GFR37389.1"/>
    <property type="molecule type" value="Genomic_DNA"/>
</dbReference>
<organism evidence="1 2">
    <name type="scientific">Insulibacter thermoxylanivorax</name>
    <dbReference type="NCBI Taxonomy" id="2749268"/>
    <lineage>
        <taxon>Bacteria</taxon>
        <taxon>Bacillati</taxon>
        <taxon>Bacillota</taxon>
        <taxon>Bacilli</taxon>
        <taxon>Bacillales</taxon>
        <taxon>Paenibacillaceae</taxon>
        <taxon>Insulibacter</taxon>
    </lineage>
</organism>
<evidence type="ECO:0000313" key="2">
    <source>
        <dbReference type="Proteomes" id="UP000654993"/>
    </source>
</evidence>
<accession>A0A916QEB4</accession>
<protein>
    <submittedName>
        <fullName evidence="1">Uncharacterized protein</fullName>
    </submittedName>
</protein>
<reference evidence="1" key="1">
    <citation type="submission" date="2020-08" db="EMBL/GenBank/DDBJ databases">
        <authorList>
            <person name="Uke A."/>
            <person name="Chhe C."/>
            <person name="Baramee S."/>
            <person name="Kosugi A."/>
        </authorList>
    </citation>
    <scope>NUCLEOTIDE SEQUENCE</scope>
    <source>
        <strain evidence="1">DA-C8</strain>
    </source>
</reference>
<dbReference type="RefSeq" id="WP_200965675.1">
    <property type="nucleotide sequence ID" value="NZ_BMAQ01000005.1"/>
</dbReference>
<name>A0A916QEB4_9BACL</name>
<dbReference type="Proteomes" id="UP000654993">
    <property type="component" value="Unassembled WGS sequence"/>
</dbReference>
<evidence type="ECO:0000313" key="1">
    <source>
        <dbReference type="EMBL" id="GFR37389.1"/>
    </source>
</evidence>
<dbReference type="AlphaFoldDB" id="A0A916QEB4"/>
<gene>
    <name evidence="1" type="ORF">PRECH8_06850</name>
</gene>
<keyword evidence="2" id="KW-1185">Reference proteome</keyword>
<sequence>MKERSILAYYRSEEEARGALRKLQALRVIDASIDRFGAYPGSGHQEILNPVTGEIDGLGELTLSGDFTNRSAAILAAAEPDASGMADRGDALTVGRDVLLTAVFREDVCEQAMTIIRETGGFV</sequence>
<comment type="caution">
    <text evidence="1">The sequence shown here is derived from an EMBL/GenBank/DDBJ whole genome shotgun (WGS) entry which is preliminary data.</text>
</comment>
<reference evidence="1" key="2">
    <citation type="journal article" date="2021" name="Data Brief">
        <title>Draft genome sequence data of the facultative, thermophilic, xylanolytic bacterium Paenibacillus sp. strain DA-C8.</title>
        <authorList>
            <person name="Chhe C."/>
            <person name="Uke A."/>
            <person name="Baramee S."/>
            <person name="Ungkulpasvich U."/>
            <person name="Tachaapaikoon C."/>
            <person name="Pason P."/>
            <person name="Waeonukul R."/>
            <person name="Ratanakhanokchai K."/>
            <person name="Kosugi A."/>
        </authorList>
    </citation>
    <scope>NUCLEOTIDE SEQUENCE</scope>
    <source>
        <strain evidence="1">DA-C8</strain>
    </source>
</reference>